<evidence type="ECO:0000256" key="6">
    <source>
        <dbReference type="ARBA" id="ARBA00023136"/>
    </source>
</evidence>
<keyword evidence="3" id="KW-0813">Transport</keyword>
<evidence type="ECO:0000256" key="8">
    <source>
        <dbReference type="SAM" id="Coils"/>
    </source>
</evidence>
<dbReference type="Pfam" id="PF02321">
    <property type="entry name" value="OEP"/>
    <property type="match status" value="1"/>
</dbReference>
<dbReference type="PANTHER" id="PTHR30026">
    <property type="entry name" value="OUTER MEMBRANE PROTEIN TOLC"/>
    <property type="match status" value="1"/>
</dbReference>
<feature type="compositionally biased region" description="Low complexity" evidence="9">
    <location>
        <begin position="677"/>
        <end position="691"/>
    </location>
</feature>
<feature type="coiled-coil region" evidence="8">
    <location>
        <begin position="546"/>
        <end position="605"/>
    </location>
</feature>
<protein>
    <submittedName>
        <fullName evidence="11">TolC family protein</fullName>
    </submittedName>
</protein>
<dbReference type="Gene3D" id="1.20.1600.10">
    <property type="entry name" value="Outer membrane efflux proteins (OEP)"/>
    <property type="match status" value="1"/>
</dbReference>
<feature type="chain" id="PRO_5037389083" evidence="10">
    <location>
        <begin position="38"/>
        <end position="691"/>
    </location>
</feature>
<keyword evidence="7" id="KW-0998">Cell outer membrane</keyword>
<dbReference type="GO" id="GO:1990281">
    <property type="term" value="C:efflux pump complex"/>
    <property type="evidence" value="ECO:0007669"/>
    <property type="project" value="TreeGrafter"/>
</dbReference>
<sequence length="691" mass="73403">MPIRTLFGSTLPAARRTVALGLALAIGLGPFAAPALAQDTTPPATTSQPAQAQMQAPSSAQAAVVPTRQDYSKPRSHFINPVAPYIGRDVPEPSFANTARIDQLMRNGTLYLSMNDVIALALENNLDLAIARYNLSIADTDILRASSGGSTRGVASGLVQGTPGGGVGGFGTGASGAGAGGTTSGAGGAGTGTGGLVSSTLGTGTVIDSLDPILSSSLSLGHLTFTTPNTVTTGIPNVQQNTGTVNFNYFQGWSTGTALNVGFNNGRNVTNSPFTTINPNLTSSFRMTLRQHLLAGFGTAANRRFIRIAKNNREISDIGFRNQVSTTVSQIQNIYWDLVNAYEDVKVKQRSLDLANKTLSDNKKQVEIGTLAPIEITRAQSEASTREQDLIVSQTNLQLQQLLMKNAISRSLTDPQLATAPVVPTDTMAISDQEPVVPTQDLINDALGHRPELAQARIDLTNRDITKKSARNALLPTADLSAWYGGSGLAGDQNPLSPCGAPAPPCVQRTGYPQAFSNLFTGNLPDYGVGMSFSIPIRNRAAQADQVRSELEYRQAQMRLQQLQNQVSIEVRNAQYALQQNRARVEAAQKARDLAQQSLDAEQKKYALGASTNTLVLQAQRDLAQASSNVVLSTTAYEKSRVELDRVTGLTLDHNNISLADSEVGIVTKMPSAPGVTPRTDLTPDQQQPQQ</sequence>
<evidence type="ECO:0000313" key="11">
    <source>
        <dbReference type="EMBL" id="MBI2677766.1"/>
    </source>
</evidence>
<comment type="similarity">
    <text evidence="2">Belongs to the outer membrane factor (OMF) (TC 1.B.17) family.</text>
</comment>
<dbReference type="GO" id="GO:0015562">
    <property type="term" value="F:efflux transmembrane transporter activity"/>
    <property type="evidence" value="ECO:0007669"/>
    <property type="project" value="InterPro"/>
</dbReference>
<dbReference type="InterPro" id="IPR003423">
    <property type="entry name" value="OMP_efflux"/>
</dbReference>
<dbReference type="PANTHER" id="PTHR30026:SF23">
    <property type="entry name" value="TO APRF-PUTATIVE OUTER MEMBRANE EFFLUX PROTEIN OR SECRETED ALKALINE PHOSPHATASE-RELATED"/>
    <property type="match status" value="1"/>
</dbReference>
<organism evidence="11 12">
    <name type="scientific">Candidatus Korobacter versatilis</name>
    <dbReference type="NCBI Taxonomy" id="658062"/>
    <lineage>
        <taxon>Bacteria</taxon>
        <taxon>Pseudomonadati</taxon>
        <taxon>Acidobacteriota</taxon>
        <taxon>Terriglobia</taxon>
        <taxon>Terriglobales</taxon>
        <taxon>Candidatus Korobacteraceae</taxon>
        <taxon>Candidatus Korobacter</taxon>
    </lineage>
</organism>
<dbReference type="InterPro" id="IPR051906">
    <property type="entry name" value="TolC-like"/>
</dbReference>
<keyword evidence="10" id="KW-0732">Signal</keyword>
<gene>
    <name evidence="11" type="ORF">HYX28_03190</name>
</gene>
<accession>A0A932A6U0</accession>
<name>A0A932A6U0_9BACT</name>
<keyword evidence="8" id="KW-0175">Coiled coil</keyword>
<evidence type="ECO:0000256" key="5">
    <source>
        <dbReference type="ARBA" id="ARBA00022692"/>
    </source>
</evidence>
<evidence type="ECO:0000256" key="7">
    <source>
        <dbReference type="ARBA" id="ARBA00023237"/>
    </source>
</evidence>
<dbReference type="SUPFAM" id="SSF56954">
    <property type="entry name" value="Outer membrane efflux proteins (OEP)"/>
    <property type="match status" value="1"/>
</dbReference>
<evidence type="ECO:0000256" key="1">
    <source>
        <dbReference type="ARBA" id="ARBA00004442"/>
    </source>
</evidence>
<feature type="region of interest" description="Disordered" evidence="9">
    <location>
        <begin position="37"/>
        <end position="60"/>
    </location>
</feature>
<keyword evidence="4" id="KW-1134">Transmembrane beta strand</keyword>
<evidence type="ECO:0000256" key="9">
    <source>
        <dbReference type="SAM" id="MobiDB-lite"/>
    </source>
</evidence>
<keyword evidence="5" id="KW-0812">Transmembrane</keyword>
<dbReference type="GO" id="GO:0015288">
    <property type="term" value="F:porin activity"/>
    <property type="evidence" value="ECO:0007669"/>
    <property type="project" value="TreeGrafter"/>
</dbReference>
<evidence type="ECO:0000256" key="10">
    <source>
        <dbReference type="SAM" id="SignalP"/>
    </source>
</evidence>
<keyword evidence="6" id="KW-0472">Membrane</keyword>
<feature type="signal peptide" evidence="10">
    <location>
        <begin position="1"/>
        <end position="37"/>
    </location>
</feature>
<proteinExistence type="inferred from homology"/>
<dbReference type="EMBL" id="JACPNR010000004">
    <property type="protein sequence ID" value="MBI2677766.1"/>
    <property type="molecule type" value="Genomic_DNA"/>
</dbReference>
<feature type="region of interest" description="Disordered" evidence="9">
    <location>
        <begin position="670"/>
        <end position="691"/>
    </location>
</feature>
<dbReference type="GO" id="GO:0009279">
    <property type="term" value="C:cell outer membrane"/>
    <property type="evidence" value="ECO:0007669"/>
    <property type="project" value="UniProtKB-SubCell"/>
</dbReference>
<dbReference type="AlphaFoldDB" id="A0A932A6U0"/>
<evidence type="ECO:0000256" key="3">
    <source>
        <dbReference type="ARBA" id="ARBA00022448"/>
    </source>
</evidence>
<comment type="subcellular location">
    <subcellularLocation>
        <location evidence="1">Cell outer membrane</location>
    </subcellularLocation>
</comment>
<reference evidence="11" key="1">
    <citation type="submission" date="2020-07" db="EMBL/GenBank/DDBJ databases">
        <title>Huge and variable diversity of episymbiotic CPR bacteria and DPANN archaea in groundwater ecosystems.</title>
        <authorList>
            <person name="He C.Y."/>
            <person name="Keren R."/>
            <person name="Whittaker M."/>
            <person name="Farag I.F."/>
            <person name="Doudna J."/>
            <person name="Cate J.H.D."/>
            <person name="Banfield J.F."/>
        </authorList>
    </citation>
    <scope>NUCLEOTIDE SEQUENCE</scope>
    <source>
        <strain evidence="11">NC_groundwater_580_Pr5_B-0.1um_64_19</strain>
    </source>
</reference>
<comment type="caution">
    <text evidence="11">The sequence shown here is derived from an EMBL/GenBank/DDBJ whole genome shotgun (WGS) entry which is preliminary data.</text>
</comment>
<evidence type="ECO:0000256" key="4">
    <source>
        <dbReference type="ARBA" id="ARBA00022452"/>
    </source>
</evidence>
<evidence type="ECO:0000256" key="2">
    <source>
        <dbReference type="ARBA" id="ARBA00007613"/>
    </source>
</evidence>
<dbReference type="Proteomes" id="UP000779809">
    <property type="component" value="Unassembled WGS sequence"/>
</dbReference>
<evidence type="ECO:0000313" key="12">
    <source>
        <dbReference type="Proteomes" id="UP000779809"/>
    </source>
</evidence>